<keyword evidence="2" id="KW-0347">Helicase</keyword>
<evidence type="ECO:0000259" key="1">
    <source>
        <dbReference type="Pfam" id="PF13625"/>
    </source>
</evidence>
<dbReference type="InterPro" id="IPR032830">
    <property type="entry name" value="XPB/Ssl2_N"/>
</dbReference>
<proteinExistence type="predicted"/>
<accession>A0A3N1DCP4</accession>
<dbReference type="Proteomes" id="UP000272400">
    <property type="component" value="Unassembled WGS sequence"/>
</dbReference>
<dbReference type="EMBL" id="RJKE01000001">
    <property type="protein sequence ID" value="ROO91269.1"/>
    <property type="molecule type" value="Genomic_DNA"/>
</dbReference>
<keyword evidence="2" id="KW-0547">Nucleotide-binding</keyword>
<keyword evidence="2" id="KW-0067">ATP-binding</keyword>
<evidence type="ECO:0000313" key="2">
    <source>
        <dbReference type="EMBL" id="ROO91269.1"/>
    </source>
</evidence>
<dbReference type="RefSeq" id="WP_123670117.1">
    <property type="nucleotide sequence ID" value="NZ_RJKE01000001.1"/>
</dbReference>
<comment type="caution">
    <text evidence="2">The sequence shown here is derived from an EMBL/GenBank/DDBJ whole genome shotgun (WGS) entry which is preliminary data.</text>
</comment>
<keyword evidence="2" id="KW-0378">Hydrolase</keyword>
<dbReference type="Pfam" id="PF13625">
    <property type="entry name" value="Helicase_C_3"/>
    <property type="match status" value="1"/>
</dbReference>
<organism evidence="2 3">
    <name type="scientific">Actinocorallia herbida</name>
    <dbReference type="NCBI Taxonomy" id="58109"/>
    <lineage>
        <taxon>Bacteria</taxon>
        <taxon>Bacillati</taxon>
        <taxon>Actinomycetota</taxon>
        <taxon>Actinomycetes</taxon>
        <taxon>Streptosporangiales</taxon>
        <taxon>Thermomonosporaceae</taxon>
        <taxon>Actinocorallia</taxon>
    </lineage>
</organism>
<dbReference type="AlphaFoldDB" id="A0A3N1DCP4"/>
<protein>
    <submittedName>
        <fullName evidence="2">XPB/Ssl2-like helicase family protein</fullName>
    </submittedName>
</protein>
<evidence type="ECO:0000313" key="3">
    <source>
        <dbReference type="Proteomes" id="UP000272400"/>
    </source>
</evidence>
<dbReference type="OrthoDB" id="3415124at2"/>
<gene>
    <name evidence="2" type="ORF">EDD29_9022</name>
</gene>
<feature type="domain" description="Helicase XPB/Ssl2 N-terminal" evidence="1">
    <location>
        <begin position="481"/>
        <end position="603"/>
    </location>
</feature>
<reference evidence="2 3" key="1">
    <citation type="submission" date="2018-11" db="EMBL/GenBank/DDBJ databases">
        <title>Sequencing the genomes of 1000 actinobacteria strains.</title>
        <authorList>
            <person name="Klenk H.-P."/>
        </authorList>
    </citation>
    <scope>NUCLEOTIDE SEQUENCE [LARGE SCALE GENOMIC DNA]</scope>
    <source>
        <strain evidence="2 3">DSM 44254</strain>
    </source>
</reference>
<sequence>MDSYGDWLRGRTDEELAALVRARPELISPVPADLGALAARAAAPTSVSRALDRLDRGALATLEAAIVLPSATMTALKKALGPRVPEVVDRLTELGLLWPGRRRSHQVAPGVRAALREPAGLGPPAREALAVLPLDRLVPLAADLGLSTSFANAVGLAEVVAERLADPAALIDDAGPEARTALDRLVWGPPSGRIENARRTVRLDTAASPIERLLARGLLIATDERTVTLPREVGLYLRGGTLFRADVLTEPPLQGPERARRLTDQIASGQAFTALRLMEGLLDAWGLNPPPVLRSGGLGVRDLKAAAVLLDVPEQDAALLAELALAAGLLARDAEWTPTRSYDLWMLRGAAERWADLAGAWLDTDRVAGLAGGKDDRDKTVNALSDESIRTHAPRVRRETLAALAEGVAATEESVLERLAWRTPRRTGGLHSRLVTWTLREAAFLGVTGFGAKASYTDALLAGKDVTEPLSALLPEPVDHVLLQADLTAVAPGPLVPDLARELALTADVESTGGATVYRFSPESVRRAMDAGRTISELIDLLTRHSATPVPQPLAYLIEDVGRKHGRLRVGTALSYVRCDDPAVLDEILADRRAATLRLYRLAPTVLASRLSRQDLLEALRSVGFSPVPESAEGGLVVTRADAHRTETPARPPLEHDQAVDAEMAIAAVRALRAGEEAAAIGAPDGEPPRTPSMATIERLRAAIGTRVWIGYLDQQGQATSRIIEPVRVDGGYLTAYDRTKASVQRFTLHRITGIKDV</sequence>
<name>A0A3N1DCP4_9ACTN</name>
<dbReference type="GO" id="GO:0004386">
    <property type="term" value="F:helicase activity"/>
    <property type="evidence" value="ECO:0007669"/>
    <property type="project" value="UniProtKB-KW"/>
</dbReference>
<keyword evidence="3" id="KW-1185">Reference proteome</keyword>